<dbReference type="EMBL" id="SLWS01000001">
    <property type="protein sequence ID" value="TCO64838.1"/>
    <property type="molecule type" value="Genomic_DNA"/>
</dbReference>
<organism evidence="2 3">
    <name type="scientific">Actinocrispum wychmicini</name>
    <dbReference type="NCBI Taxonomy" id="1213861"/>
    <lineage>
        <taxon>Bacteria</taxon>
        <taxon>Bacillati</taxon>
        <taxon>Actinomycetota</taxon>
        <taxon>Actinomycetes</taxon>
        <taxon>Pseudonocardiales</taxon>
        <taxon>Pseudonocardiaceae</taxon>
        <taxon>Actinocrispum</taxon>
    </lineage>
</organism>
<evidence type="ECO:0000313" key="2">
    <source>
        <dbReference type="EMBL" id="TCO64838.1"/>
    </source>
</evidence>
<feature type="transmembrane region" description="Helical" evidence="1">
    <location>
        <begin position="6"/>
        <end position="23"/>
    </location>
</feature>
<keyword evidence="1" id="KW-0812">Transmembrane</keyword>
<comment type="caution">
    <text evidence="2">The sequence shown here is derived from an EMBL/GenBank/DDBJ whole genome shotgun (WGS) entry which is preliminary data.</text>
</comment>
<accession>A0A4R2K4X7</accession>
<name>A0A4R2K4X7_9PSEU</name>
<dbReference type="OrthoDB" id="3429251at2"/>
<protein>
    <submittedName>
        <fullName evidence="2">Uncharacterized protein</fullName>
    </submittedName>
</protein>
<gene>
    <name evidence="2" type="ORF">EV192_101622</name>
</gene>
<keyword evidence="1" id="KW-1133">Transmembrane helix</keyword>
<keyword evidence="3" id="KW-1185">Reference proteome</keyword>
<dbReference type="Proteomes" id="UP000295680">
    <property type="component" value="Unassembled WGS sequence"/>
</dbReference>
<evidence type="ECO:0000256" key="1">
    <source>
        <dbReference type="SAM" id="Phobius"/>
    </source>
</evidence>
<dbReference type="RefSeq" id="WP_132110835.1">
    <property type="nucleotide sequence ID" value="NZ_SLWS01000001.1"/>
</dbReference>
<proteinExistence type="predicted"/>
<reference evidence="2 3" key="1">
    <citation type="submission" date="2019-03" db="EMBL/GenBank/DDBJ databases">
        <title>Genomic Encyclopedia of Type Strains, Phase IV (KMG-IV): sequencing the most valuable type-strain genomes for metagenomic binning, comparative biology and taxonomic classification.</title>
        <authorList>
            <person name="Goeker M."/>
        </authorList>
    </citation>
    <scope>NUCLEOTIDE SEQUENCE [LARGE SCALE GENOMIC DNA]</scope>
    <source>
        <strain evidence="2 3">DSM 45934</strain>
    </source>
</reference>
<evidence type="ECO:0000313" key="3">
    <source>
        <dbReference type="Proteomes" id="UP000295680"/>
    </source>
</evidence>
<keyword evidence="1" id="KW-0472">Membrane</keyword>
<dbReference type="AlphaFoldDB" id="A0A4R2K4X7"/>
<sequence length="167" mass="18648">MNNGLWWLVVVFVVLAVLGAVAMRARNRQKDTAYTTLAQQYGWRYLAEDPQLPARFTGEPFGTGHYRKARFVLSGQYRGYPMVAFDYSFSPPGDGEGSSPTHRYSVVVLTTRPPTPQLAAQLPANQRFEGASLITWIRGRMDATKLMGLLNSTCDALDQVPPHLWQG</sequence>